<reference evidence="2 3" key="1">
    <citation type="journal article" date="2018" name="PLoS ONE">
        <title>The draft genome of Kipferlia bialata reveals reductive genome evolution in fornicate parasites.</title>
        <authorList>
            <person name="Tanifuji G."/>
            <person name="Takabayashi S."/>
            <person name="Kume K."/>
            <person name="Takagi M."/>
            <person name="Nakayama T."/>
            <person name="Kamikawa R."/>
            <person name="Inagaki Y."/>
            <person name="Hashimoto T."/>
        </authorList>
    </citation>
    <scope>NUCLEOTIDE SEQUENCE [LARGE SCALE GENOMIC DNA]</scope>
    <source>
        <strain evidence="2">NY0173</strain>
    </source>
</reference>
<dbReference type="Proteomes" id="UP000265618">
    <property type="component" value="Unassembled WGS sequence"/>
</dbReference>
<dbReference type="EMBL" id="BDIP01007329">
    <property type="protein sequence ID" value="GIQ91211.1"/>
    <property type="molecule type" value="Genomic_DNA"/>
</dbReference>
<comment type="caution">
    <text evidence="2">The sequence shown here is derived from an EMBL/GenBank/DDBJ whole genome shotgun (WGS) entry which is preliminary data.</text>
</comment>
<accession>A0A9K3GQW6</accession>
<feature type="transmembrane region" description="Helical" evidence="1">
    <location>
        <begin position="44"/>
        <end position="67"/>
    </location>
</feature>
<protein>
    <submittedName>
        <fullName evidence="2">Uncharacterized protein</fullName>
    </submittedName>
</protein>
<sequence>MRAGNKGYSTGGSYVPLDRPKVRTRRSLLNDASRCCPCLSWARYMAVGAPVLAGLALVLLLVTYLVIAPTVLGVLSTCSDTDISVGEVPGYYLVPSYYPQGSKVGVYWWKWYC</sequence>
<evidence type="ECO:0000313" key="2">
    <source>
        <dbReference type="EMBL" id="GIQ91211.1"/>
    </source>
</evidence>
<keyword evidence="1" id="KW-0472">Membrane</keyword>
<keyword evidence="3" id="KW-1185">Reference proteome</keyword>
<keyword evidence="1" id="KW-1133">Transmembrane helix</keyword>
<proteinExistence type="predicted"/>
<dbReference type="AlphaFoldDB" id="A0A9K3GQW6"/>
<keyword evidence="1" id="KW-0812">Transmembrane</keyword>
<organism evidence="2 3">
    <name type="scientific">Kipferlia bialata</name>
    <dbReference type="NCBI Taxonomy" id="797122"/>
    <lineage>
        <taxon>Eukaryota</taxon>
        <taxon>Metamonada</taxon>
        <taxon>Carpediemonas-like organisms</taxon>
        <taxon>Kipferlia</taxon>
    </lineage>
</organism>
<evidence type="ECO:0000313" key="3">
    <source>
        <dbReference type="Proteomes" id="UP000265618"/>
    </source>
</evidence>
<gene>
    <name evidence="2" type="ORF">KIPB_014361</name>
</gene>
<evidence type="ECO:0000256" key="1">
    <source>
        <dbReference type="SAM" id="Phobius"/>
    </source>
</evidence>
<name>A0A9K3GQW6_9EUKA</name>